<dbReference type="InterPro" id="IPR024704">
    <property type="entry name" value="SMC"/>
</dbReference>
<dbReference type="GO" id="GO:0005737">
    <property type="term" value="C:cytoplasm"/>
    <property type="evidence" value="ECO:0007669"/>
    <property type="project" value="UniProtKB-SubCell"/>
</dbReference>
<evidence type="ECO:0000256" key="6">
    <source>
        <dbReference type="HAMAP-Rule" id="MF_01894"/>
    </source>
</evidence>
<dbReference type="Gene3D" id="3.40.50.300">
    <property type="entry name" value="P-loop containing nucleotide triphosphate hydrolases"/>
    <property type="match status" value="2"/>
</dbReference>
<dbReference type="SMART" id="SM00968">
    <property type="entry name" value="SMC_hinge"/>
    <property type="match status" value="1"/>
</dbReference>
<gene>
    <name evidence="6" type="primary">smc</name>
    <name evidence="9" type="ORF">OMM_03409</name>
</gene>
<dbReference type="InterPro" id="IPR003395">
    <property type="entry name" value="RecF/RecN/SMC_N"/>
</dbReference>
<dbReference type="GO" id="GO:0005524">
    <property type="term" value="F:ATP binding"/>
    <property type="evidence" value="ECO:0007669"/>
    <property type="project" value="UniProtKB-UniRule"/>
</dbReference>
<comment type="function">
    <text evidence="6">Required for chromosome condensation and partitioning.</text>
</comment>
<dbReference type="Gene3D" id="6.10.140.1720">
    <property type="match status" value="1"/>
</dbReference>
<dbReference type="SUPFAM" id="SSF57997">
    <property type="entry name" value="Tropomyosin"/>
    <property type="match status" value="1"/>
</dbReference>
<feature type="domain" description="SMC hinge" evidence="8">
    <location>
        <begin position="524"/>
        <end position="639"/>
    </location>
</feature>
<comment type="subunit">
    <text evidence="6">Homodimer.</text>
</comment>
<dbReference type="Gene3D" id="1.20.1060.20">
    <property type="match status" value="1"/>
</dbReference>
<sequence length="1184" mass="136094">MKLKQLEISGFKSFCDKTKIQFPAGVSAIVGPNGCGKSNILDALRWVMGEQSSRQLRGKSMDDVIFAGTDTRAPSNKAEVSLTLINDNKQCPDEYKDHKNIVITRSLNRKGESGYFINRTPARLKDIQNLLMGSGMGSRTYAIVQQNNVGAITEAGPDERRVFIEEAAGIMRYKFQKKEALKKLESTNQNLLRVKDIVDEVAKQMKSVQRQAEKAERFGKLQERIFYLDVSAAIIRKETINKNIEKTNNLLESLRNQGLEQENRLQELNDAIENIQRERLIKDNAIAEQRARQFDLQRRIDKMENDRLHGQKDLERLGQEIQDMEDNQKDQKQRNLEISTEMARVNDEKERLAEESDDIKKRIQEEESLSQEMRDELDKLNSRIETSKAALMDLLAQEARFKNAQKNAEQNKASLDERFQKARAEEIQAKRRVTELTNKSKAAKETLEQLKERNAEIEMTIEDLRDKLDQKRHQLSQQIKKVQNMDISRSKVKSRYQTLKKMDENHEWFKGGIKAIMARQQVDDRILSLVVDVIEPFRYYEEALEVALGEALQFVIVKDAETGIDAMTYLKDNNAGRSGFLPGTCEKETVRTTWPKQLKLSVKPLMDCLSVKKGFEEAIEGLLGNVLVAKDIHDGITAWKAYPDCRVVTQSGESISEKGILIGGSKTEGIIAKKQEVKQLEAQLKEIEDELINAKLAQQNLENELKEIESDLQRQSHTLNTQRNNEIESEKQLYRLEEDLKHAQRNLDFLSDECKRLSGEETMINEEISKSDQALNDVTRDIEETQKTISKTSTELTRHTEQLEDYQQKVMDLKLESTNVQAKLESQVSTLRRLQTFENEGQEREKRLAEDISEKTRQISTLKKQIDEYDEYLKVRQTEIKQLEESLSESQAEFEHIAKRMEENNASMSKIKGAQAQIQQKTQALELEQSQRKLKLENIDARIKERFDQELDDIQKEFTPEREMPLTEIDKELSGNRKKLNQIGAVNMDAIEEYKELEQRFEFLSREQDDLNTAVSDLNKVIRKINKICRERFVVTFNQINEKLGEVFPQLFQGGSAKLVMTEPEKPLETGVEFMVHPPGKRLTRLTLLSGGEKALSAIAFIFSIFLIRPAAFCVMDEIDAPLDEANVGRFNRLLKIIGQQSQIIMVTHNKGSMEFADILFGVTMEQKGVSKLVSVNLSDDRLN</sequence>
<evidence type="ECO:0000259" key="8">
    <source>
        <dbReference type="SMART" id="SM00968"/>
    </source>
</evidence>
<comment type="subcellular location">
    <subcellularLocation>
        <location evidence="6">Cytoplasm</location>
    </subcellularLocation>
</comment>
<comment type="domain">
    <text evidence="6">Contains large globular domains required for ATP hydrolysis at each terminus and a third globular domain forming a flexible hinge near the middle of the molecule. These domains are separated by coiled-coil structures.</text>
</comment>
<keyword evidence="5 6" id="KW-0238">DNA-binding</keyword>
<dbReference type="Pfam" id="PF06470">
    <property type="entry name" value="SMC_hinge"/>
    <property type="match status" value="1"/>
</dbReference>
<organism evidence="9 10">
    <name type="scientific">Candidatus Magnetoglobus multicellularis str. Araruama</name>
    <dbReference type="NCBI Taxonomy" id="890399"/>
    <lineage>
        <taxon>Bacteria</taxon>
        <taxon>Pseudomonadati</taxon>
        <taxon>Thermodesulfobacteriota</taxon>
        <taxon>Desulfobacteria</taxon>
        <taxon>Desulfobacterales</taxon>
        <taxon>Desulfobacteraceae</taxon>
        <taxon>Candidatus Magnetoglobus</taxon>
    </lineage>
</organism>
<evidence type="ECO:0000313" key="9">
    <source>
        <dbReference type="EMBL" id="ETR70203.1"/>
    </source>
</evidence>
<dbReference type="InterPro" id="IPR036277">
    <property type="entry name" value="SMC_hinge_sf"/>
</dbReference>
<dbReference type="PIRSF" id="PIRSF005719">
    <property type="entry name" value="SMC"/>
    <property type="match status" value="1"/>
</dbReference>
<evidence type="ECO:0000256" key="2">
    <source>
        <dbReference type="ARBA" id="ARBA00022741"/>
    </source>
</evidence>
<dbReference type="InterPro" id="IPR027417">
    <property type="entry name" value="P-loop_NTPase"/>
</dbReference>
<comment type="caution">
    <text evidence="9">The sequence shown here is derived from an EMBL/GenBank/DDBJ whole genome shotgun (WGS) entry which is preliminary data.</text>
</comment>
<dbReference type="GO" id="GO:0007062">
    <property type="term" value="P:sister chromatid cohesion"/>
    <property type="evidence" value="ECO:0007669"/>
    <property type="project" value="InterPro"/>
</dbReference>
<dbReference type="PANTHER" id="PTHR43977">
    <property type="entry name" value="STRUCTURAL MAINTENANCE OF CHROMOSOMES PROTEIN 3"/>
    <property type="match status" value="1"/>
</dbReference>
<dbReference type="SUPFAM" id="SSF52540">
    <property type="entry name" value="P-loop containing nucleoside triphosphate hydrolases"/>
    <property type="match status" value="1"/>
</dbReference>
<evidence type="ECO:0000256" key="5">
    <source>
        <dbReference type="ARBA" id="ARBA00023125"/>
    </source>
</evidence>
<comment type="similarity">
    <text evidence="6">Belongs to the SMC family.</text>
</comment>
<feature type="region of interest" description="Disordered" evidence="7">
    <location>
        <begin position="321"/>
        <end position="374"/>
    </location>
</feature>
<evidence type="ECO:0000256" key="1">
    <source>
        <dbReference type="ARBA" id="ARBA00022490"/>
    </source>
</evidence>
<feature type="binding site" evidence="6">
    <location>
        <begin position="32"/>
        <end position="39"/>
    </location>
    <ligand>
        <name>ATP</name>
        <dbReference type="ChEBI" id="CHEBI:30616"/>
    </ligand>
</feature>
<dbReference type="GO" id="GO:0005694">
    <property type="term" value="C:chromosome"/>
    <property type="evidence" value="ECO:0007669"/>
    <property type="project" value="InterPro"/>
</dbReference>
<keyword evidence="1 6" id="KW-0963">Cytoplasm</keyword>
<proteinExistence type="inferred from homology"/>
<dbReference type="AlphaFoldDB" id="A0A1V1P5X9"/>
<keyword evidence="4 6" id="KW-0175">Coiled coil</keyword>
<feature type="compositionally biased region" description="Basic and acidic residues" evidence="7">
    <location>
        <begin position="326"/>
        <end position="335"/>
    </location>
</feature>
<dbReference type="HAMAP" id="MF_01894">
    <property type="entry name" value="Smc_prok"/>
    <property type="match status" value="1"/>
</dbReference>
<dbReference type="SUPFAM" id="SSF75553">
    <property type="entry name" value="Smc hinge domain"/>
    <property type="match status" value="1"/>
</dbReference>
<accession>A0A1V1P5X9</accession>
<reference evidence="10" key="1">
    <citation type="submission" date="2012-11" db="EMBL/GenBank/DDBJ databases">
        <authorList>
            <person name="Lucero-Rivera Y.E."/>
            <person name="Tovar-Ramirez D."/>
        </authorList>
    </citation>
    <scope>NUCLEOTIDE SEQUENCE [LARGE SCALE GENOMIC DNA]</scope>
    <source>
        <strain evidence="10">Araruama</strain>
    </source>
</reference>
<protein>
    <recommendedName>
        <fullName evidence="6">Chromosome partition protein Smc</fullName>
    </recommendedName>
</protein>
<dbReference type="GO" id="GO:0007059">
    <property type="term" value="P:chromosome segregation"/>
    <property type="evidence" value="ECO:0007669"/>
    <property type="project" value="UniProtKB-UniRule"/>
</dbReference>
<dbReference type="InterPro" id="IPR010935">
    <property type="entry name" value="SMC_hinge"/>
</dbReference>
<evidence type="ECO:0000256" key="3">
    <source>
        <dbReference type="ARBA" id="ARBA00022840"/>
    </source>
</evidence>
<name>A0A1V1P5X9_9BACT</name>
<evidence type="ECO:0000256" key="7">
    <source>
        <dbReference type="SAM" id="MobiDB-lite"/>
    </source>
</evidence>
<feature type="compositionally biased region" description="Basic and acidic residues" evidence="7">
    <location>
        <begin position="344"/>
        <end position="365"/>
    </location>
</feature>
<dbReference type="EMBL" id="ATBP01000466">
    <property type="protein sequence ID" value="ETR70203.1"/>
    <property type="molecule type" value="Genomic_DNA"/>
</dbReference>
<keyword evidence="2 6" id="KW-0547">Nucleotide-binding</keyword>
<dbReference type="GO" id="GO:0030261">
    <property type="term" value="P:chromosome condensation"/>
    <property type="evidence" value="ECO:0007669"/>
    <property type="project" value="InterPro"/>
</dbReference>
<evidence type="ECO:0000256" key="4">
    <source>
        <dbReference type="ARBA" id="ARBA00023054"/>
    </source>
</evidence>
<keyword evidence="3 6" id="KW-0067">ATP-binding</keyword>
<dbReference type="Pfam" id="PF02463">
    <property type="entry name" value="SMC_N"/>
    <property type="match status" value="1"/>
</dbReference>
<dbReference type="GO" id="GO:0016887">
    <property type="term" value="F:ATP hydrolysis activity"/>
    <property type="evidence" value="ECO:0007669"/>
    <property type="project" value="InterPro"/>
</dbReference>
<dbReference type="InterPro" id="IPR011890">
    <property type="entry name" value="SMC_prok"/>
</dbReference>
<dbReference type="Proteomes" id="UP000189670">
    <property type="component" value="Unassembled WGS sequence"/>
</dbReference>
<evidence type="ECO:0000313" key="10">
    <source>
        <dbReference type="Proteomes" id="UP000189670"/>
    </source>
</evidence>
<dbReference type="GO" id="GO:0006260">
    <property type="term" value="P:DNA replication"/>
    <property type="evidence" value="ECO:0007669"/>
    <property type="project" value="UniProtKB-UniRule"/>
</dbReference>
<dbReference type="NCBIfam" id="TIGR02168">
    <property type="entry name" value="SMC_prok_B"/>
    <property type="match status" value="1"/>
</dbReference>
<feature type="coiled-coil region" evidence="6">
    <location>
        <begin position="670"/>
        <end position="931"/>
    </location>
</feature>
<feature type="coiled-coil region" evidence="6">
    <location>
        <begin position="980"/>
        <end position="1014"/>
    </location>
</feature>
<dbReference type="GO" id="GO:0003677">
    <property type="term" value="F:DNA binding"/>
    <property type="evidence" value="ECO:0007669"/>
    <property type="project" value="UniProtKB-UniRule"/>
</dbReference>
<dbReference type="Gene3D" id="3.30.70.1620">
    <property type="match status" value="1"/>
</dbReference>